<dbReference type="PANTHER" id="PTHR32039:SF7">
    <property type="entry name" value="COMPETENCE PROTEIN COMM"/>
    <property type="match status" value="1"/>
</dbReference>
<gene>
    <name evidence="5" type="ORF">SAMN02910265_02558</name>
</gene>
<dbReference type="InterPro" id="IPR001208">
    <property type="entry name" value="MCM_dom"/>
</dbReference>
<evidence type="ECO:0000256" key="3">
    <source>
        <dbReference type="ARBA" id="ARBA00022840"/>
    </source>
</evidence>
<dbReference type="SMART" id="SM00382">
    <property type="entry name" value="AAA"/>
    <property type="match status" value="1"/>
</dbReference>
<keyword evidence="2" id="KW-0547">Nucleotide-binding</keyword>
<dbReference type="Pfam" id="PF01078">
    <property type="entry name" value="Mg_chelatase"/>
    <property type="match status" value="1"/>
</dbReference>
<dbReference type="Proteomes" id="UP000183190">
    <property type="component" value="Unassembled WGS sequence"/>
</dbReference>
<dbReference type="InterPro" id="IPR014721">
    <property type="entry name" value="Ribsml_uS5_D2-typ_fold_subgr"/>
</dbReference>
<dbReference type="NCBIfam" id="TIGR00368">
    <property type="entry name" value="YifB family Mg chelatase-like AAA ATPase"/>
    <property type="match status" value="1"/>
</dbReference>
<dbReference type="OrthoDB" id="9813147at2"/>
<dbReference type="InterPro" id="IPR004482">
    <property type="entry name" value="Mg_chelat-rel"/>
</dbReference>
<dbReference type="RefSeq" id="WP_074718036.1">
    <property type="nucleotide sequence ID" value="NZ_FNWV01000010.1"/>
</dbReference>
<dbReference type="InterPro" id="IPR003593">
    <property type="entry name" value="AAA+_ATPase"/>
</dbReference>
<dbReference type="Gene3D" id="3.30.230.10">
    <property type="match status" value="1"/>
</dbReference>
<dbReference type="Pfam" id="PF13541">
    <property type="entry name" value="ChlI"/>
    <property type="match status" value="1"/>
</dbReference>
<organism evidence="5 6">
    <name type="scientific">Ruminococcus flavefaciens</name>
    <dbReference type="NCBI Taxonomy" id="1265"/>
    <lineage>
        <taxon>Bacteria</taxon>
        <taxon>Bacillati</taxon>
        <taxon>Bacillota</taxon>
        <taxon>Clostridia</taxon>
        <taxon>Eubacteriales</taxon>
        <taxon>Oscillospiraceae</taxon>
        <taxon>Ruminococcus</taxon>
    </lineage>
</organism>
<dbReference type="Pfam" id="PF13335">
    <property type="entry name" value="Mg_chelatase_C"/>
    <property type="match status" value="1"/>
</dbReference>
<evidence type="ECO:0000313" key="6">
    <source>
        <dbReference type="Proteomes" id="UP000183190"/>
    </source>
</evidence>
<reference evidence="5 6" key="1">
    <citation type="submission" date="2016-10" db="EMBL/GenBank/DDBJ databases">
        <authorList>
            <person name="de Groot N.N."/>
        </authorList>
    </citation>
    <scope>NUCLEOTIDE SEQUENCE [LARGE SCALE GENOMIC DNA]</scope>
    <source>
        <strain evidence="5 6">YAD2003</strain>
    </source>
</reference>
<keyword evidence="3" id="KW-0067">ATP-binding</keyword>
<dbReference type="EMBL" id="FNWV01000010">
    <property type="protein sequence ID" value="SEH76440.1"/>
    <property type="molecule type" value="Genomic_DNA"/>
</dbReference>
<dbReference type="AlphaFoldDB" id="A0A1H6KRC7"/>
<evidence type="ECO:0000259" key="4">
    <source>
        <dbReference type="SMART" id="SM00382"/>
    </source>
</evidence>
<feature type="domain" description="AAA+ ATPase" evidence="4">
    <location>
        <begin position="210"/>
        <end position="393"/>
    </location>
</feature>
<dbReference type="PRINTS" id="PR01657">
    <property type="entry name" value="MCMFAMILY"/>
</dbReference>
<dbReference type="InterPro" id="IPR045006">
    <property type="entry name" value="CHLI-like"/>
</dbReference>
<accession>A0A1H6KRC7</accession>
<dbReference type="Gene3D" id="3.40.50.300">
    <property type="entry name" value="P-loop containing nucleotide triphosphate hydrolases"/>
    <property type="match status" value="1"/>
</dbReference>
<dbReference type="GO" id="GO:0005524">
    <property type="term" value="F:ATP binding"/>
    <property type="evidence" value="ECO:0007669"/>
    <property type="project" value="UniProtKB-KW"/>
</dbReference>
<dbReference type="GO" id="GO:0003677">
    <property type="term" value="F:DNA binding"/>
    <property type="evidence" value="ECO:0007669"/>
    <property type="project" value="InterPro"/>
</dbReference>
<dbReference type="SUPFAM" id="SSF52540">
    <property type="entry name" value="P-loop containing nucleoside triphosphate hydrolases"/>
    <property type="match status" value="1"/>
</dbReference>
<evidence type="ECO:0000313" key="5">
    <source>
        <dbReference type="EMBL" id="SEH76440.1"/>
    </source>
</evidence>
<evidence type="ECO:0000256" key="2">
    <source>
        <dbReference type="ARBA" id="ARBA00022741"/>
    </source>
</evidence>
<dbReference type="SUPFAM" id="SSF54211">
    <property type="entry name" value="Ribosomal protein S5 domain 2-like"/>
    <property type="match status" value="1"/>
</dbReference>
<evidence type="ECO:0000256" key="1">
    <source>
        <dbReference type="ARBA" id="ARBA00006354"/>
    </source>
</evidence>
<dbReference type="PANTHER" id="PTHR32039">
    <property type="entry name" value="MAGNESIUM-CHELATASE SUBUNIT CHLI"/>
    <property type="match status" value="1"/>
</dbReference>
<name>A0A1H6KRC7_RUMFL</name>
<proteinExistence type="inferred from homology"/>
<dbReference type="InterPro" id="IPR000523">
    <property type="entry name" value="Mg_chelatse_chII-like_cat_dom"/>
</dbReference>
<sequence length="508" mass="55513">MFAKVSSLGLFGLNAFPVDVEIDISRGNPQFEVVGLPDTVVKESRERIRAALRSCSISFPVASVMINLAPADTKKSGSVHDMAIFMAILRGMRMISEDLDGCSFIGEISLNGDIRRINGVLPMVMLARELGIKSVFVPADNAKEASVIDGVDIYAVNNAEELIRHFRNEEKLVPCEHYVPSEAAYTETLDFADVRGQQSAKKALEIAAAGGHNALLIGSPGSGKSMLAKRMPSILPPLTFEEALETTKVHSISGLLTPETPIITKRPFRSPHHTISSAGLAGGGSIPHPGEVSLAHNGLLFLDELAEFDRKTLEILRQPLEDRKVTIARASGTITYPCTIMLIGAMNPCPCGYYGHPKRKCICPKNKVASYLSKISGPLLDRFDLHIEVAPVEFGDLSSKVKEESSADIRKRVMAARAVQEERFKGTGITCNALITPDKLQELCPMDDAAETLMKNVFDRLGLSARAYDRILKVSRTIADIDGSEVIKKQHVAEAAQFRSLDRKYWNE</sequence>
<dbReference type="InterPro" id="IPR027417">
    <property type="entry name" value="P-loop_NTPase"/>
</dbReference>
<dbReference type="InterPro" id="IPR025158">
    <property type="entry name" value="Mg_chelat-rel_C"/>
</dbReference>
<comment type="similarity">
    <text evidence="1">Belongs to the Mg-chelatase subunits D/I family. ComM subfamily.</text>
</comment>
<protein>
    <submittedName>
        <fullName evidence="5">Magnesium chelatase family protein</fullName>
    </submittedName>
</protein>
<dbReference type="InterPro" id="IPR020568">
    <property type="entry name" value="Ribosomal_Su5_D2-typ_SF"/>
</dbReference>